<keyword evidence="6 11" id="KW-0862">Zinc</keyword>
<dbReference type="PRINTS" id="PR00980">
    <property type="entry name" value="TRNASYNTHALA"/>
</dbReference>
<evidence type="ECO:0000256" key="9">
    <source>
        <dbReference type="ARBA" id="ARBA00022917"/>
    </source>
</evidence>
<dbReference type="GO" id="GO:0005737">
    <property type="term" value="C:cytoplasm"/>
    <property type="evidence" value="ECO:0007669"/>
    <property type="project" value="UniProtKB-SubCell"/>
</dbReference>
<dbReference type="InterPro" id="IPR045864">
    <property type="entry name" value="aa-tRNA-synth_II/BPL/LPL"/>
</dbReference>
<dbReference type="Gene3D" id="2.40.30.130">
    <property type="match status" value="1"/>
</dbReference>
<proteinExistence type="inferred from homology"/>
<protein>
    <recommendedName>
        <fullName evidence="11">Alanine--tRNA ligase</fullName>
        <ecNumber evidence="11">6.1.1.7</ecNumber>
    </recommendedName>
    <alternativeName>
        <fullName evidence="11">Alanyl-tRNA synthetase</fullName>
        <shortName evidence="11">AlaRS</shortName>
    </alternativeName>
</protein>
<keyword evidence="3 11" id="KW-0436">Ligase</keyword>
<comment type="similarity">
    <text evidence="1 11">Belongs to the class-II aminoacyl-tRNA synthetase family.</text>
</comment>
<keyword evidence="5 11" id="KW-0547">Nucleotide-binding</keyword>
<keyword evidence="10 11" id="KW-0030">Aminoacyl-tRNA synthetase</keyword>
<dbReference type="PANTHER" id="PTHR11777">
    <property type="entry name" value="ALANYL-TRNA SYNTHETASE"/>
    <property type="match status" value="1"/>
</dbReference>
<feature type="binding site" evidence="11">
    <location>
        <position position="719"/>
    </location>
    <ligand>
        <name>Zn(2+)</name>
        <dbReference type="ChEBI" id="CHEBI:29105"/>
    </ligand>
</feature>
<evidence type="ECO:0000259" key="12">
    <source>
        <dbReference type="PROSITE" id="PS50860"/>
    </source>
</evidence>
<keyword evidence="9 11" id="KW-0648">Protein biosynthesis</keyword>
<dbReference type="Pfam" id="PF02272">
    <property type="entry name" value="DHHA1"/>
    <property type="match status" value="1"/>
</dbReference>
<dbReference type="EC" id="6.1.1.7" evidence="11"/>
<dbReference type="InterPro" id="IPR012947">
    <property type="entry name" value="tRNA_SAD"/>
</dbReference>
<dbReference type="Proteomes" id="UP000002774">
    <property type="component" value="Chromosome"/>
</dbReference>
<feature type="binding site" evidence="11">
    <location>
        <position position="620"/>
    </location>
    <ligand>
        <name>Zn(2+)</name>
        <dbReference type="ChEBI" id="CHEBI:29105"/>
    </ligand>
</feature>
<dbReference type="InterPro" id="IPR018164">
    <property type="entry name" value="Ala-tRNA-synth_IIc_N"/>
</dbReference>
<accession>H1Y9T1</accession>
<dbReference type="Pfam" id="PF07973">
    <property type="entry name" value="tRNA_SAD"/>
    <property type="match status" value="1"/>
</dbReference>
<dbReference type="SUPFAM" id="SSF50447">
    <property type="entry name" value="Translation proteins"/>
    <property type="match status" value="1"/>
</dbReference>
<dbReference type="GO" id="GO:0005524">
    <property type="term" value="F:ATP binding"/>
    <property type="evidence" value="ECO:0007669"/>
    <property type="project" value="UniProtKB-UniRule"/>
</dbReference>
<dbReference type="GO" id="GO:0002161">
    <property type="term" value="F:aminoacyl-tRNA deacylase activity"/>
    <property type="evidence" value="ECO:0007669"/>
    <property type="project" value="TreeGrafter"/>
</dbReference>
<comment type="function">
    <text evidence="11">Catalyzes the attachment of alanine to tRNA(Ala) in a two-step reaction: alanine is first activated by ATP to form Ala-AMP and then transferred to the acceptor end of tRNA(Ala). Also edits incorrectly charged Ser-tRNA(Ala) and Gly-tRNA(Ala) via its editing domain.</text>
</comment>
<dbReference type="FunFam" id="3.30.54.20:FF:000001">
    <property type="entry name" value="Alanine--tRNA ligase"/>
    <property type="match status" value="1"/>
</dbReference>
<dbReference type="SMART" id="SM00863">
    <property type="entry name" value="tRNA_SAD"/>
    <property type="match status" value="1"/>
</dbReference>
<feature type="domain" description="Alanyl-transfer RNA synthetases family profile" evidence="12">
    <location>
        <begin position="1"/>
        <end position="762"/>
    </location>
</feature>
<dbReference type="FunFam" id="3.30.930.10:FF:000011">
    <property type="entry name" value="Alanine--tRNA ligase, cytoplasmic"/>
    <property type="match status" value="1"/>
</dbReference>
<dbReference type="SUPFAM" id="SSF101353">
    <property type="entry name" value="Putative anticodon-binding domain of alanyl-tRNA synthetase (AlaRS)"/>
    <property type="match status" value="1"/>
</dbReference>
<organism evidence="13 14">
    <name type="scientific">Mucilaginibacter paludis DSM 18603</name>
    <dbReference type="NCBI Taxonomy" id="714943"/>
    <lineage>
        <taxon>Bacteria</taxon>
        <taxon>Pseudomonadati</taxon>
        <taxon>Bacteroidota</taxon>
        <taxon>Sphingobacteriia</taxon>
        <taxon>Sphingobacteriales</taxon>
        <taxon>Sphingobacteriaceae</taxon>
        <taxon>Mucilaginibacter</taxon>
    </lineage>
</organism>
<dbReference type="HAMAP" id="MF_00036_B">
    <property type="entry name" value="Ala_tRNA_synth_B"/>
    <property type="match status" value="1"/>
</dbReference>
<evidence type="ECO:0000256" key="11">
    <source>
        <dbReference type="HAMAP-Rule" id="MF_00036"/>
    </source>
</evidence>
<sequence length="927" mass="103291">MTAQEIRQAFLDFFASKGHTIVPSAPIVVKNDPTLMFTNAGMNQFKSIFLGEEPVKFPRVADTQRCLRVSGKHNDLEEVGIDSYHHTMFEMLGNWSFGDYFKKEAIAWSWELLTEIYKLDKSRLYVTYFEGDEKEGLAADTETLELWREFVADDHILPGNKKDNFWEMGETGPCGPCSEIHYDGRTDAERAQIDGATLVNGVDDSVMEIWNDVFMQFNRLKDGSLQPLPAKHVDTGMGFERLVRIMQGKTSNYDTDVFQPLIQFIAEKSGIVYGPHPALSKGEGSDLQASEAHALKVLSFGEDLVEAKTDVAMRVMADHIRAISFAIADGQLPSNNKAGYVIRRILRRAVRYSYQYLNFKEPFLNQLVPILAQQFVGVFTELVNQKDFVQKVVLEEEVAFLRTLDRGINKFEEFIQKEAQEIELIKNLANDSSSSLPTAFKDSKTTIIRGNFAFELSDTYGFPLDLTELMAREIGWTVDVEGYETALAQQKSRSRAATAIDTGDWILLKEDDTVEFVGYTETETIAHVVKYRKVKAKGKEQYQIVLDKTPFYAESGGQVGDTGELIFPDGEIVPVTDTKKENGLIVHFVDQLPEDIDDALTAMVDVDKRKATNNNHSATHLLHAALKEVLGSHVNQKGSLVNNEYLRFDFSHFSKVTDEEIARIEAIVNERIRENILVDIQELPKEEAIAMGANALFGEKYGDTVRVVTMDMKFSIELCGGTHVQSTGQIGFFKIIAESAVAAGVRRIEAITGVAVEQYFNEQGKLIQQLKELLKNPKNVAKSVEGLLDENSRLKKELEKSVYEKAAGLKQVLAAKAEAINGINFIAQQVDLPNADAIKNLAYSLKDIVPNLFLVLTAQIDGKPNITVMIEESLVKEKGLNAGNIIRELAKEVQGGGGGQPFYATAGGKDVSGLPRVLDKARSFIPA</sequence>
<evidence type="ECO:0000256" key="10">
    <source>
        <dbReference type="ARBA" id="ARBA00023146"/>
    </source>
</evidence>
<dbReference type="InterPro" id="IPR009000">
    <property type="entry name" value="Transl_B-barrel_sf"/>
</dbReference>
<evidence type="ECO:0000313" key="14">
    <source>
        <dbReference type="Proteomes" id="UP000002774"/>
    </source>
</evidence>
<dbReference type="InterPro" id="IPR003156">
    <property type="entry name" value="DHHA1_dom"/>
</dbReference>
<dbReference type="InterPro" id="IPR018165">
    <property type="entry name" value="Ala-tRNA-synth_IIc_core"/>
</dbReference>
<dbReference type="SUPFAM" id="SSF55681">
    <property type="entry name" value="Class II aaRS and biotin synthetases"/>
    <property type="match status" value="1"/>
</dbReference>
<comment type="subcellular location">
    <subcellularLocation>
        <location evidence="11">Cytoplasm</location>
    </subcellularLocation>
</comment>
<dbReference type="InterPro" id="IPR018162">
    <property type="entry name" value="Ala-tRNA-ligase_IIc_anticod-bd"/>
</dbReference>
<dbReference type="OrthoDB" id="9803884at2"/>
<dbReference type="InterPro" id="IPR023033">
    <property type="entry name" value="Ala_tRNA_ligase_euk/bac"/>
</dbReference>
<dbReference type="HOGENOM" id="CLU_004485_5_0_10"/>
<dbReference type="GO" id="GO:0006419">
    <property type="term" value="P:alanyl-tRNA aminoacylation"/>
    <property type="evidence" value="ECO:0007669"/>
    <property type="project" value="UniProtKB-UniRule"/>
</dbReference>
<dbReference type="Gene3D" id="3.10.310.40">
    <property type="match status" value="1"/>
</dbReference>
<feature type="binding site" evidence="11">
    <location>
        <position position="723"/>
    </location>
    <ligand>
        <name>Zn(2+)</name>
        <dbReference type="ChEBI" id="CHEBI:29105"/>
    </ligand>
</feature>
<comment type="domain">
    <text evidence="11">Consists of three domains; the N-terminal catalytic domain, the editing domain and the C-terminal C-Ala domain. The editing domain removes incorrectly charged amino acids, while the C-Ala domain, along with tRNA(Ala), serves as a bridge to cooperatively bring together the editing and aminoacylation centers thus stimulating deacylation of misacylated tRNAs.</text>
</comment>
<keyword evidence="4 11" id="KW-0479">Metal-binding</keyword>
<evidence type="ECO:0000313" key="13">
    <source>
        <dbReference type="EMBL" id="EHQ31114.1"/>
    </source>
</evidence>
<dbReference type="PANTHER" id="PTHR11777:SF9">
    <property type="entry name" value="ALANINE--TRNA LIGASE, CYTOPLASMIC"/>
    <property type="match status" value="1"/>
</dbReference>
<evidence type="ECO:0000256" key="4">
    <source>
        <dbReference type="ARBA" id="ARBA00022723"/>
    </source>
</evidence>
<dbReference type="PROSITE" id="PS50860">
    <property type="entry name" value="AA_TRNA_LIGASE_II_ALA"/>
    <property type="match status" value="1"/>
</dbReference>
<dbReference type="Gene3D" id="3.30.980.10">
    <property type="entry name" value="Threonyl-trna Synthetase, Chain A, domain 2"/>
    <property type="match status" value="1"/>
</dbReference>
<keyword evidence="8 11" id="KW-0694">RNA-binding</keyword>
<evidence type="ECO:0000256" key="8">
    <source>
        <dbReference type="ARBA" id="ARBA00022884"/>
    </source>
</evidence>
<dbReference type="InterPro" id="IPR050058">
    <property type="entry name" value="Ala-tRNA_ligase"/>
</dbReference>
<dbReference type="FunFam" id="3.10.310.40:FF:000001">
    <property type="entry name" value="Alanine--tRNA ligase"/>
    <property type="match status" value="1"/>
</dbReference>
<dbReference type="STRING" id="714943.Mucpa_7071"/>
<dbReference type="NCBIfam" id="TIGR00344">
    <property type="entry name" value="alaS"/>
    <property type="match status" value="1"/>
</dbReference>
<keyword evidence="2 11" id="KW-0820">tRNA-binding</keyword>
<keyword evidence="7 11" id="KW-0067">ATP-binding</keyword>
<comment type="cofactor">
    <cofactor evidence="11">
        <name>Zn(2+)</name>
        <dbReference type="ChEBI" id="CHEBI:29105"/>
    </cofactor>
    <text evidence="11">Binds 1 zinc ion per subunit.</text>
</comment>
<evidence type="ECO:0000256" key="5">
    <source>
        <dbReference type="ARBA" id="ARBA00022741"/>
    </source>
</evidence>
<dbReference type="Pfam" id="PF01411">
    <property type="entry name" value="tRNA-synt_2c"/>
    <property type="match status" value="2"/>
</dbReference>
<dbReference type="eggNOG" id="COG0013">
    <property type="taxonomic scope" value="Bacteria"/>
</dbReference>
<dbReference type="InterPro" id="IPR002318">
    <property type="entry name" value="Ala-tRNA-lgiase_IIc"/>
</dbReference>
<evidence type="ECO:0000256" key="6">
    <source>
        <dbReference type="ARBA" id="ARBA00022833"/>
    </source>
</evidence>
<gene>
    <name evidence="11" type="primary">alaS</name>
    <name evidence="13" type="ORF">Mucpa_7071</name>
</gene>
<dbReference type="Gene3D" id="3.30.930.10">
    <property type="entry name" value="Bira Bifunctional Protein, Domain 2"/>
    <property type="match status" value="1"/>
</dbReference>
<dbReference type="GO" id="GO:0000049">
    <property type="term" value="F:tRNA binding"/>
    <property type="evidence" value="ECO:0007669"/>
    <property type="project" value="UniProtKB-KW"/>
</dbReference>
<evidence type="ECO:0000256" key="2">
    <source>
        <dbReference type="ARBA" id="ARBA00022555"/>
    </source>
</evidence>
<dbReference type="GO" id="GO:0008270">
    <property type="term" value="F:zinc ion binding"/>
    <property type="evidence" value="ECO:0007669"/>
    <property type="project" value="UniProtKB-UniRule"/>
</dbReference>
<dbReference type="GO" id="GO:0004813">
    <property type="term" value="F:alanine-tRNA ligase activity"/>
    <property type="evidence" value="ECO:0007669"/>
    <property type="project" value="UniProtKB-UniRule"/>
</dbReference>
<dbReference type="Gene3D" id="3.30.54.20">
    <property type="match status" value="1"/>
</dbReference>
<dbReference type="RefSeq" id="WP_008513325.1">
    <property type="nucleotide sequence ID" value="NZ_CM001403.1"/>
</dbReference>
<reference evidence="13" key="1">
    <citation type="submission" date="2011-09" db="EMBL/GenBank/DDBJ databases">
        <title>The permanent draft genome of Mucilaginibacter paludis DSM 18603.</title>
        <authorList>
            <consortium name="US DOE Joint Genome Institute (JGI-PGF)"/>
            <person name="Lucas S."/>
            <person name="Han J."/>
            <person name="Lapidus A."/>
            <person name="Bruce D."/>
            <person name="Goodwin L."/>
            <person name="Pitluck S."/>
            <person name="Peters L."/>
            <person name="Kyrpides N."/>
            <person name="Mavromatis K."/>
            <person name="Ivanova N."/>
            <person name="Mikhailova N."/>
            <person name="Held B."/>
            <person name="Detter J.C."/>
            <person name="Tapia R."/>
            <person name="Han C."/>
            <person name="Land M."/>
            <person name="Hauser L."/>
            <person name="Markowitz V."/>
            <person name="Cheng J.-F."/>
            <person name="Hugenholtz P."/>
            <person name="Woyke T."/>
            <person name="Wu D."/>
            <person name="Tindall B."/>
            <person name="Brambilla E."/>
            <person name="Klenk H.-P."/>
            <person name="Eisen J.A."/>
        </authorList>
    </citation>
    <scope>NUCLEOTIDE SEQUENCE [LARGE SCALE GENOMIC DNA]</scope>
    <source>
        <strain evidence="13">DSM 18603</strain>
    </source>
</reference>
<evidence type="ECO:0000256" key="7">
    <source>
        <dbReference type="ARBA" id="ARBA00022840"/>
    </source>
</evidence>
<keyword evidence="14" id="KW-1185">Reference proteome</keyword>
<comment type="catalytic activity">
    <reaction evidence="11">
        <text>tRNA(Ala) + L-alanine + ATP = L-alanyl-tRNA(Ala) + AMP + diphosphate</text>
        <dbReference type="Rhea" id="RHEA:12540"/>
        <dbReference type="Rhea" id="RHEA-COMP:9657"/>
        <dbReference type="Rhea" id="RHEA-COMP:9923"/>
        <dbReference type="ChEBI" id="CHEBI:30616"/>
        <dbReference type="ChEBI" id="CHEBI:33019"/>
        <dbReference type="ChEBI" id="CHEBI:57972"/>
        <dbReference type="ChEBI" id="CHEBI:78442"/>
        <dbReference type="ChEBI" id="CHEBI:78497"/>
        <dbReference type="ChEBI" id="CHEBI:456215"/>
        <dbReference type="EC" id="6.1.1.7"/>
    </reaction>
</comment>
<evidence type="ECO:0000256" key="1">
    <source>
        <dbReference type="ARBA" id="ARBA00008226"/>
    </source>
</evidence>
<dbReference type="CDD" id="cd00673">
    <property type="entry name" value="AlaRS_core"/>
    <property type="match status" value="1"/>
</dbReference>
<dbReference type="SUPFAM" id="SSF55186">
    <property type="entry name" value="ThrRS/AlaRS common domain"/>
    <property type="match status" value="1"/>
</dbReference>
<dbReference type="InterPro" id="IPR018163">
    <property type="entry name" value="Thr/Ala-tRNA-synth_IIc_edit"/>
</dbReference>
<dbReference type="AlphaFoldDB" id="H1Y9T1"/>
<name>H1Y9T1_9SPHI</name>
<dbReference type="FunFam" id="3.30.980.10:FF:000004">
    <property type="entry name" value="Alanine--tRNA ligase, cytoplasmic"/>
    <property type="match status" value="1"/>
</dbReference>
<evidence type="ECO:0000256" key="3">
    <source>
        <dbReference type="ARBA" id="ARBA00022598"/>
    </source>
</evidence>
<dbReference type="EMBL" id="CM001403">
    <property type="protein sequence ID" value="EHQ31114.1"/>
    <property type="molecule type" value="Genomic_DNA"/>
</dbReference>
<feature type="binding site" evidence="11">
    <location>
        <position position="616"/>
    </location>
    <ligand>
        <name>Zn(2+)</name>
        <dbReference type="ChEBI" id="CHEBI:29105"/>
    </ligand>
</feature>
<keyword evidence="11" id="KW-0963">Cytoplasm</keyword>